<keyword evidence="1" id="KW-1133">Transmembrane helix</keyword>
<proteinExistence type="predicted"/>
<accession>A0A0E9P8F6</accession>
<name>A0A0E9P8F6_ANGAN</name>
<reference evidence="2" key="2">
    <citation type="journal article" date="2015" name="Fish Shellfish Immunol.">
        <title>Early steps in the European eel (Anguilla anguilla)-Vibrio vulnificus interaction in the gills: Role of the RtxA13 toxin.</title>
        <authorList>
            <person name="Callol A."/>
            <person name="Pajuelo D."/>
            <person name="Ebbesson L."/>
            <person name="Teles M."/>
            <person name="MacKenzie S."/>
            <person name="Amaro C."/>
        </authorList>
    </citation>
    <scope>NUCLEOTIDE SEQUENCE</scope>
</reference>
<evidence type="ECO:0000313" key="2">
    <source>
        <dbReference type="EMBL" id="JAH00335.1"/>
    </source>
</evidence>
<dbReference type="AlphaFoldDB" id="A0A0E9P8F6"/>
<reference evidence="2" key="1">
    <citation type="submission" date="2014-11" db="EMBL/GenBank/DDBJ databases">
        <authorList>
            <person name="Amaro Gonzalez C."/>
        </authorList>
    </citation>
    <scope>NUCLEOTIDE SEQUENCE</scope>
</reference>
<protein>
    <submittedName>
        <fullName evidence="2">Uncharacterized protein</fullName>
    </submittedName>
</protein>
<keyword evidence="1" id="KW-0812">Transmembrane</keyword>
<dbReference type="EMBL" id="GBXM01108242">
    <property type="protein sequence ID" value="JAH00335.1"/>
    <property type="molecule type" value="Transcribed_RNA"/>
</dbReference>
<evidence type="ECO:0000256" key="1">
    <source>
        <dbReference type="SAM" id="Phobius"/>
    </source>
</evidence>
<feature type="transmembrane region" description="Helical" evidence="1">
    <location>
        <begin position="21"/>
        <end position="37"/>
    </location>
</feature>
<sequence length="38" mass="4606">MISFSREYFTTKRYLRRTPHPWVQNILVLVGICMIFTS</sequence>
<organism evidence="2">
    <name type="scientific">Anguilla anguilla</name>
    <name type="common">European freshwater eel</name>
    <name type="synonym">Muraena anguilla</name>
    <dbReference type="NCBI Taxonomy" id="7936"/>
    <lineage>
        <taxon>Eukaryota</taxon>
        <taxon>Metazoa</taxon>
        <taxon>Chordata</taxon>
        <taxon>Craniata</taxon>
        <taxon>Vertebrata</taxon>
        <taxon>Euteleostomi</taxon>
        <taxon>Actinopterygii</taxon>
        <taxon>Neopterygii</taxon>
        <taxon>Teleostei</taxon>
        <taxon>Anguilliformes</taxon>
        <taxon>Anguillidae</taxon>
        <taxon>Anguilla</taxon>
    </lineage>
</organism>
<keyword evidence="1" id="KW-0472">Membrane</keyword>